<dbReference type="RefSeq" id="WP_135171586.1">
    <property type="nucleotide sequence ID" value="NZ_SPQU01000027.1"/>
</dbReference>
<protein>
    <submittedName>
        <fullName evidence="1">Uncharacterized protein</fullName>
    </submittedName>
</protein>
<dbReference type="Proteomes" id="UP000298225">
    <property type="component" value="Unassembled WGS sequence"/>
</dbReference>
<evidence type="ECO:0000313" key="1">
    <source>
        <dbReference type="EMBL" id="TFV30713.1"/>
    </source>
</evidence>
<reference evidence="1 2" key="1">
    <citation type="submission" date="2019-03" db="EMBL/GenBank/DDBJ databases">
        <title>Bradyrhizobium strains diversity isolated from Chamaecrista fasciculata.</title>
        <authorList>
            <person name="Urquiaga M.C.O."/>
            <person name="Hungria M."/>
            <person name="Delamuta J.R.M."/>
        </authorList>
    </citation>
    <scope>NUCLEOTIDE SEQUENCE [LARGE SCALE GENOMIC DNA]</scope>
    <source>
        <strain evidence="1 2">CNPSo 3424</strain>
    </source>
</reference>
<dbReference type="EMBL" id="SPQU01000027">
    <property type="protein sequence ID" value="TFV30713.1"/>
    <property type="molecule type" value="Genomic_DNA"/>
</dbReference>
<comment type="caution">
    <text evidence="1">The sequence shown here is derived from an EMBL/GenBank/DDBJ whole genome shotgun (WGS) entry which is preliminary data.</text>
</comment>
<keyword evidence="2" id="KW-1185">Reference proteome</keyword>
<gene>
    <name evidence="1" type="ORF">E4K66_33680</name>
</gene>
<dbReference type="AlphaFoldDB" id="A0A4Y9KS86"/>
<proteinExistence type="predicted"/>
<organism evidence="1 2">
    <name type="scientific">Bradyrhizobium frederickii</name>
    <dbReference type="NCBI Taxonomy" id="2560054"/>
    <lineage>
        <taxon>Bacteria</taxon>
        <taxon>Pseudomonadati</taxon>
        <taxon>Pseudomonadota</taxon>
        <taxon>Alphaproteobacteria</taxon>
        <taxon>Hyphomicrobiales</taxon>
        <taxon>Nitrobacteraceae</taxon>
        <taxon>Bradyrhizobium</taxon>
    </lineage>
</organism>
<name>A0A4Y9KS86_9BRAD</name>
<evidence type="ECO:0000313" key="2">
    <source>
        <dbReference type="Proteomes" id="UP000298225"/>
    </source>
</evidence>
<sequence length="87" mass="9305">MSKFKRVSIDAVFGSMERQLGDDVGAKKSASDIDARDDAAHSAVIPAKAGIQYAAAYPVITIVTAYWIARSSRAMTPGVRRCSRGSQ</sequence>
<dbReference type="OrthoDB" id="8256333at2"/>
<accession>A0A4Y9KS86</accession>